<evidence type="ECO:0000313" key="1">
    <source>
        <dbReference type="EMBL" id="GFN95411.1"/>
    </source>
</evidence>
<evidence type="ECO:0000313" key="2">
    <source>
        <dbReference type="Proteomes" id="UP000735302"/>
    </source>
</evidence>
<protein>
    <submittedName>
        <fullName evidence="1">Uncharacterized protein</fullName>
    </submittedName>
</protein>
<dbReference type="AlphaFoldDB" id="A0AAV3ZLA2"/>
<proteinExistence type="predicted"/>
<comment type="caution">
    <text evidence="1">The sequence shown here is derived from an EMBL/GenBank/DDBJ whole genome shotgun (WGS) entry which is preliminary data.</text>
</comment>
<keyword evidence="2" id="KW-1185">Reference proteome</keyword>
<name>A0AAV3ZLA2_9GAST</name>
<accession>A0AAV3ZLA2</accession>
<sequence length="158" mass="18079">MVQILAGTRAITNEGVRAEVFKNIMNTTDRNMLRHPQVLWFKRALLKQSNFNSFHCRCTWVGIVGRLLKREHYTGASPTCCVRWFKFQSCLLLMSSSVQVLPAPVAEITSLLENFSGIKNSQPGQRNIPMRMTKTKQNWPYIAHIATRALQEAPFDVK</sequence>
<organism evidence="1 2">
    <name type="scientific">Plakobranchus ocellatus</name>
    <dbReference type="NCBI Taxonomy" id="259542"/>
    <lineage>
        <taxon>Eukaryota</taxon>
        <taxon>Metazoa</taxon>
        <taxon>Spiralia</taxon>
        <taxon>Lophotrochozoa</taxon>
        <taxon>Mollusca</taxon>
        <taxon>Gastropoda</taxon>
        <taxon>Heterobranchia</taxon>
        <taxon>Euthyneura</taxon>
        <taxon>Panpulmonata</taxon>
        <taxon>Sacoglossa</taxon>
        <taxon>Placobranchoidea</taxon>
        <taxon>Plakobranchidae</taxon>
        <taxon>Plakobranchus</taxon>
    </lineage>
</organism>
<gene>
    <name evidence="1" type="ORF">PoB_002191700</name>
</gene>
<reference evidence="1 2" key="1">
    <citation type="journal article" date="2021" name="Elife">
        <title>Chloroplast acquisition without the gene transfer in kleptoplastic sea slugs, Plakobranchus ocellatus.</title>
        <authorList>
            <person name="Maeda T."/>
            <person name="Takahashi S."/>
            <person name="Yoshida T."/>
            <person name="Shimamura S."/>
            <person name="Takaki Y."/>
            <person name="Nagai Y."/>
            <person name="Toyoda A."/>
            <person name="Suzuki Y."/>
            <person name="Arimoto A."/>
            <person name="Ishii H."/>
            <person name="Satoh N."/>
            <person name="Nishiyama T."/>
            <person name="Hasebe M."/>
            <person name="Maruyama T."/>
            <person name="Minagawa J."/>
            <person name="Obokata J."/>
            <person name="Shigenobu S."/>
        </authorList>
    </citation>
    <scope>NUCLEOTIDE SEQUENCE [LARGE SCALE GENOMIC DNA]</scope>
</reference>
<dbReference type="EMBL" id="BLXT01002510">
    <property type="protein sequence ID" value="GFN95411.1"/>
    <property type="molecule type" value="Genomic_DNA"/>
</dbReference>
<dbReference type="Proteomes" id="UP000735302">
    <property type="component" value="Unassembled WGS sequence"/>
</dbReference>